<protein>
    <submittedName>
        <fullName evidence="1">Uncharacterized protein</fullName>
    </submittedName>
</protein>
<dbReference type="EMBL" id="CM047944">
    <property type="protein sequence ID" value="KAI9898872.1"/>
    <property type="molecule type" value="Genomic_DNA"/>
</dbReference>
<dbReference type="Proteomes" id="UP001163324">
    <property type="component" value="Chromosome 5"/>
</dbReference>
<accession>A0ACC0UZ97</accession>
<keyword evidence="2" id="KW-1185">Reference proteome</keyword>
<proteinExistence type="predicted"/>
<organism evidence="1 2">
    <name type="scientific">Trichothecium roseum</name>
    <dbReference type="NCBI Taxonomy" id="47278"/>
    <lineage>
        <taxon>Eukaryota</taxon>
        <taxon>Fungi</taxon>
        <taxon>Dikarya</taxon>
        <taxon>Ascomycota</taxon>
        <taxon>Pezizomycotina</taxon>
        <taxon>Sordariomycetes</taxon>
        <taxon>Hypocreomycetidae</taxon>
        <taxon>Hypocreales</taxon>
        <taxon>Hypocreales incertae sedis</taxon>
        <taxon>Trichothecium</taxon>
    </lineage>
</organism>
<gene>
    <name evidence="1" type="ORF">N3K66_005333</name>
</gene>
<evidence type="ECO:0000313" key="2">
    <source>
        <dbReference type="Proteomes" id="UP001163324"/>
    </source>
</evidence>
<evidence type="ECO:0000313" key="1">
    <source>
        <dbReference type="EMBL" id="KAI9898872.1"/>
    </source>
</evidence>
<name>A0ACC0UZ97_9HYPO</name>
<comment type="caution">
    <text evidence="1">The sequence shown here is derived from an EMBL/GenBank/DDBJ whole genome shotgun (WGS) entry which is preliminary data.</text>
</comment>
<sequence length="120" mass="13125">MQNPCFDPSYQPYTKSVLIGTSALFVVLPVAAVALRFYLRALVQARLGMDDWTTVPSMVICIGLAVNQIIESNVLKLLPVTYGGLGGHRHLVDGQLAHTAQLYAYEKTKYTYHVLGTAGL</sequence>
<reference evidence="1" key="1">
    <citation type="submission" date="2022-10" db="EMBL/GenBank/DDBJ databases">
        <title>Complete Genome of Trichothecium roseum strain YXFP-22015, a Plant Pathogen Isolated from Citrus.</title>
        <authorList>
            <person name="Wang Y."/>
            <person name="Zhu L."/>
        </authorList>
    </citation>
    <scope>NUCLEOTIDE SEQUENCE</scope>
    <source>
        <strain evidence="1">YXFP-22015</strain>
    </source>
</reference>